<evidence type="ECO:0000313" key="11">
    <source>
        <dbReference type="EMBL" id="KAJ6241370.1"/>
    </source>
</evidence>
<comment type="subcellular location">
    <subcellularLocation>
        <location evidence="1">Mitochondrion outer membrane</location>
        <topology evidence="1">Multi-pass membrane protein</topology>
    </subcellularLocation>
</comment>
<evidence type="ECO:0000256" key="10">
    <source>
        <dbReference type="SAM" id="MobiDB-lite"/>
    </source>
</evidence>
<name>A0ABQ8Y9Q9_9EUKA</name>
<evidence type="ECO:0000256" key="2">
    <source>
        <dbReference type="ARBA" id="ARBA00010510"/>
    </source>
</evidence>
<keyword evidence="7" id="KW-0653">Protein transport</keyword>
<dbReference type="InterPro" id="IPR023614">
    <property type="entry name" value="Porin_dom_sf"/>
</dbReference>
<evidence type="ECO:0000256" key="4">
    <source>
        <dbReference type="ARBA" id="ARBA00022452"/>
    </source>
</evidence>
<feature type="compositionally biased region" description="Low complexity" evidence="10">
    <location>
        <begin position="32"/>
        <end position="42"/>
    </location>
</feature>
<dbReference type="Proteomes" id="UP001150062">
    <property type="component" value="Unassembled WGS sequence"/>
</dbReference>
<dbReference type="EMBL" id="JAOAOG010000193">
    <property type="protein sequence ID" value="KAJ6241370.1"/>
    <property type="molecule type" value="Genomic_DNA"/>
</dbReference>
<comment type="similarity">
    <text evidence="2">Belongs to the Tom40 family.</text>
</comment>
<protein>
    <submittedName>
        <fullName evidence="11">Import receptor subunit tom40</fullName>
    </submittedName>
</protein>
<comment type="caution">
    <text evidence="11">The sequence shown here is derived from an EMBL/GenBank/DDBJ whole genome shotgun (WGS) entry which is preliminary data.</text>
</comment>
<keyword evidence="12" id="KW-1185">Reference proteome</keyword>
<evidence type="ECO:0000256" key="5">
    <source>
        <dbReference type="ARBA" id="ARBA00022692"/>
    </source>
</evidence>
<keyword evidence="11" id="KW-0675">Receptor</keyword>
<keyword evidence="9" id="KW-0472">Membrane</keyword>
<evidence type="ECO:0000256" key="1">
    <source>
        <dbReference type="ARBA" id="ARBA00004374"/>
    </source>
</evidence>
<evidence type="ECO:0000256" key="8">
    <source>
        <dbReference type="ARBA" id="ARBA00023128"/>
    </source>
</evidence>
<evidence type="ECO:0000256" key="6">
    <source>
        <dbReference type="ARBA" id="ARBA00022787"/>
    </source>
</evidence>
<organism evidence="11 12">
    <name type="scientific">Anaeramoeba flamelloides</name>
    <dbReference type="NCBI Taxonomy" id="1746091"/>
    <lineage>
        <taxon>Eukaryota</taxon>
        <taxon>Metamonada</taxon>
        <taxon>Anaeramoebidae</taxon>
        <taxon>Anaeramoeba</taxon>
    </lineage>
</organism>
<evidence type="ECO:0000313" key="12">
    <source>
        <dbReference type="Proteomes" id="UP001150062"/>
    </source>
</evidence>
<proteinExistence type="inferred from homology"/>
<accession>A0ABQ8Y9Q9</accession>
<evidence type="ECO:0000256" key="7">
    <source>
        <dbReference type="ARBA" id="ARBA00022927"/>
    </source>
</evidence>
<dbReference type="InterPro" id="IPR037930">
    <property type="entry name" value="Tom40"/>
</dbReference>
<dbReference type="PANTHER" id="PTHR10802">
    <property type="entry name" value="MITOCHONDRIAL IMPORT RECEPTOR SUBUNIT TOM40"/>
    <property type="match status" value="1"/>
</dbReference>
<evidence type="ECO:0000256" key="3">
    <source>
        <dbReference type="ARBA" id="ARBA00022448"/>
    </source>
</evidence>
<keyword evidence="8" id="KW-0496">Mitochondrion</keyword>
<reference evidence="11" key="1">
    <citation type="submission" date="2022-08" db="EMBL/GenBank/DDBJ databases">
        <title>Novel sulfate-reducing endosymbionts in the free-living metamonad Anaeramoeba.</title>
        <authorList>
            <person name="Jerlstrom-Hultqvist J."/>
            <person name="Cepicka I."/>
            <person name="Gallot-Lavallee L."/>
            <person name="Salas-Leiva D."/>
            <person name="Curtis B.A."/>
            <person name="Zahonova K."/>
            <person name="Pipaliya S."/>
            <person name="Dacks J."/>
            <person name="Roger A.J."/>
        </authorList>
    </citation>
    <scope>NUCLEOTIDE SEQUENCE</scope>
    <source>
        <strain evidence="11">Schooner1</strain>
    </source>
</reference>
<dbReference type="Pfam" id="PF01459">
    <property type="entry name" value="Porin_3"/>
    <property type="match status" value="1"/>
</dbReference>
<evidence type="ECO:0000256" key="9">
    <source>
        <dbReference type="ARBA" id="ARBA00023136"/>
    </source>
</evidence>
<feature type="compositionally biased region" description="Polar residues" evidence="10">
    <location>
        <begin position="1"/>
        <end position="19"/>
    </location>
</feature>
<keyword evidence="4" id="KW-1134">Transmembrane beta strand</keyword>
<feature type="region of interest" description="Disordered" evidence="10">
    <location>
        <begin position="1"/>
        <end position="58"/>
    </location>
</feature>
<dbReference type="Gene3D" id="2.40.160.10">
    <property type="entry name" value="Porin"/>
    <property type="match status" value="1"/>
</dbReference>
<dbReference type="InterPro" id="IPR027246">
    <property type="entry name" value="Porin_Euk/Tom40"/>
</dbReference>
<gene>
    <name evidence="11" type="ORF">M0813_23157</name>
</gene>
<keyword evidence="6" id="KW-1000">Mitochondrion outer membrane</keyword>
<keyword evidence="3" id="KW-0813">Transport</keyword>
<sequence length="328" mass="37386">MGSQLAKQPISELNTIQPSKTKEGLTKTINEQQQQQQQQQQQITKEHEDPTSSINPGRFDNILRDAQSILGLDPTDGVEFKVNQQLNPFFSLIHTLRFGSVLKPPAYVLSSRFIRKEYAFLGDLDQKGRLAARFFQQTTPKLLTTAYVEIDPEKQTTSTGIDLEYYSSSSTSKLRIQSDKTISASYLQTIFHPNLISGLEFSYLGTSQKCEIRSFTRLYHKNDVLSLELSDSPAKHFKINYVKKITDRIGFATDFIYNLDTNSSHSTVGIRYSMRKCRFSTLVRSSGSISSMYEELFHPLGSLKINGEINYQSNHYFFGFSFRFGPDI</sequence>
<keyword evidence="5" id="KW-0812">Transmembrane</keyword>